<dbReference type="Pfam" id="PF02579">
    <property type="entry name" value="Nitro_FeMo-Co"/>
    <property type="match status" value="1"/>
</dbReference>
<organism evidence="2 3">
    <name type="scientific">Desulfamplus magnetovallimortis</name>
    <dbReference type="NCBI Taxonomy" id="1246637"/>
    <lineage>
        <taxon>Bacteria</taxon>
        <taxon>Pseudomonadati</taxon>
        <taxon>Thermodesulfobacteriota</taxon>
        <taxon>Desulfobacteria</taxon>
        <taxon>Desulfobacterales</taxon>
        <taxon>Desulfobacteraceae</taxon>
        <taxon>Desulfamplus</taxon>
    </lineage>
</organism>
<dbReference type="EMBL" id="FWEV01000106">
    <property type="protein sequence ID" value="SLM29708.1"/>
    <property type="molecule type" value="Genomic_DNA"/>
</dbReference>
<dbReference type="InterPro" id="IPR003731">
    <property type="entry name" value="Di-Nase_FeMo-co_biosynth"/>
</dbReference>
<evidence type="ECO:0000313" key="3">
    <source>
        <dbReference type="Proteomes" id="UP000191931"/>
    </source>
</evidence>
<protein>
    <recommendedName>
        <fullName evidence="1">Dinitrogenase iron-molybdenum cofactor biosynthesis domain-containing protein</fullName>
    </recommendedName>
</protein>
<dbReference type="AlphaFoldDB" id="A0A1W1HBF5"/>
<reference evidence="2 3" key="1">
    <citation type="submission" date="2017-03" db="EMBL/GenBank/DDBJ databases">
        <authorList>
            <person name="Afonso C.L."/>
            <person name="Miller P.J."/>
            <person name="Scott M.A."/>
            <person name="Spackman E."/>
            <person name="Goraichik I."/>
            <person name="Dimitrov K.M."/>
            <person name="Suarez D.L."/>
            <person name="Swayne D.E."/>
        </authorList>
    </citation>
    <scope>NUCLEOTIDE SEQUENCE [LARGE SCALE GENOMIC DNA]</scope>
    <source>
        <strain evidence="2">PRJEB14757</strain>
    </source>
</reference>
<evidence type="ECO:0000259" key="1">
    <source>
        <dbReference type="Pfam" id="PF02579"/>
    </source>
</evidence>
<dbReference type="OrthoDB" id="280278at2"/>
<dbReference type="InterPro" id="IPR033913">
    <property type="entry name" value="MTH1175_dom"/>
</dbReference>
<dbReference type="RefSeq" id="WP_080806824.1">
    <property type="nucleotide sequence ID" value="NZ_LT828555.1"/>
</dbReference>
<dbReference type="STRING" id="1246637.MTBBW1_1940035"/>
<evidence type="ECO:0000313" key="2">
    <source>
        <dbReference type="EMBL" id="SLM29708.1"/>
    </source>
</evidence>
<dbReference type="PANTHER" id="PTHR42983">
    <property type="entry name" value="DINITROGENASE IRON-MOLYBDENUM COFACTOR PROTEIN-RELATED"/>
    <property type="match status" value="1"/>
</dbReference>
<dbReference type="CDD" id="cd00851">
    <property type="entry name" value="MTH1175"/>
    <property type="match status" value="1"/>
</dbReference>
<dbReference type="PANTHER" id="PTHR42983:SF1">
    <property type="entry name" value="IRON-MOLYBDENUM PROTEIN"/>
    <property type="match status" value="1"/>
</dbReference>
<keyword evidence="3" id="KW-1185">Reference proteome</keyword>
<dbReference type="InterPro" id="IPR036105">
    <property type="entry name" value="DiNase_FeMo-co_biosyn_sf"/>
</dbReference>
<gene>
    <name evidence="2" type="ORF">MTBBW1_1940035</name>
</gene>
<accession>A0A1W1HBF5</accession>
<dbReference type="Gene3D" id="3.30.420.130">
    <property type="entry name" value="Dinitrogenase iron-molybdenum cofactor biosynthesis domain"/>
    <property type="match status" value="1"/>
</dbReference>
<sequence>MKFAIPMAMGKLTAHFGHCKEFCFVTVEENKITGKEVLEPPPHEPGVLPRWLHEKGINVVLAGGMGHKAQELFSQAGIKVITGAPVEEPENLVNAYLTNSLVTGQNVCGHEPGSPCSH</sequence>
<proteinExistence type="predicted"/>
<dbReference type="SUPFAM" id="SSF53146">
    <property type="entry name" value="Nitrogenase accessory factor-like"/>
    <property type="match status" value="1"/>
</dbReference>
<name>A0A1W1HBF5_9BACT</name>
<dbReference type="Proteomes" id="UP000191931">
    <property type="component" value="Unassembled WGS sequence"/>
</dbReference>
<feature type="domain" description="Dinitrogenase iron-molybdenum cofactor biosynthesis" evidence="1">
    <location>
        <begin position="11"/>
        <end position="97"/>
    </location>
</feature>